<name>A0ABP8U7N7_9ACTN</name>
<keyword evidence="1" id="KW-0732">Signal</keyword>
<sequence length="204" mass="22568">MTRRRVRIALSAALLIAVGGCTTTSSHGDISSRVTSVPSPVFRPGEIRSVPDPRTLFSPALRKELRFDAYDGSECKKDKPNEDIDDWVCYLFTPHQPRRNTDLLAVLVELHHPTQVQNATEFATGDFAATRQTLGGEWSPAQLGDEALRGEASGASKVQLRIRNVTMEVSADIGDPARRTAQEEDRRAWRAATELTRSITRLAQ</sequence>
<comment type="caution">
    <text evidence="2">The sequence shown here is derived from an EMBL/GenBank/DDBJ whole genome shotgun (WGS) entry which is preliminary data.</text>
</comment>
<dbReference type="EMBL" id="BAABHK010000004">
    <property type="protein sequence ID" value="GAA4625805.1"/>
    <property type="molecule type" value="Genomic_DNA"/>
</dbReference>
<protein>
    <recommendedName>
        <fullName evidence="4">Lipoprotein</fullName>
    </recommendedName>
</protein>
<accession>A0ABP8U7N7</accession>
<evidence type="ECO:0000313" key="2">
    <source>
        <dbReference type="EMBL" id="GAA4625805.1"/>
    </source>
</evidence>
<keyword evidence="3" id="KW-1185">Reference proteome</keyword>
<dbReference type="Proteomes" id="UP001501442">
    <property type="component" value="Unassembled WGS sequence"/>
</dbReference>
<gene>
    <name evidence="2" type="ORF">GCM10023196_031410</name>
</gene>
<organism evidence="2 3">
    <name type="scientific">Actinoallomurus vinaceus</name>
    <dbReference type="NCBI Taxonomy" id="1080074"/>
    <lineage>
        <taxon>Bacteria</taxon>
        <taxon>Bacillati</taxon>
        <taxon>Actinomycetota</taxon>
        <taxon>Actinomycetes</taxon>
        <taxon>Streptosporangiales</taxon>
        <taxon>Thermomonosporaceae</taxon>
        <taxon>Actinoallomurus</taxon>
    </lineage>
</organism>
<feature type="chain" id="PRO_5047398822" description="Lipoprotein" evidence="1">
    <location>
        <begin position="29"/>
        <end position="204"/>
    </location>
</feature>
<evidence type="ECO:0000313" key="3">
    <source>
        <dbReference type="Proteomes" id="UP001501442"/>
    </source>
</evidence>
<feature type="signal peptide" evidence="1">
    <location>
        <begin position="1"/>
        <end position="28"/>
    </location>
</feature>
<evidence type="ECO:0000256" key="1">
    <source>
        <dbReference type="SAM" id="SignalP"/>
    </source>
</evidence>
<evidence type="ECO:0008006" key="4">
    <source>
        <dbReference type="Google" id="ProtNLM"/>
    </source>
</evidence>
<dbReference type="RefSeq" id="WP_345431535.1">
    <property type="nucleotide sequence ID" value="NZ_BAABHK010000004.1"/>
</dbReference>
<reference evidence="3" key="1">
    <citation type="journal article" date="2019" name="Int. J. Syst. Evol. Microbiol.">
        <title>The Global Catalogue of Microorganisms (GCM) 10K type strain sequencing project: providing services to taxonomists for standard genome sequencing and annotation.</title>
        <authorList>
            <consortium name="The Broad Institute Genomics Platform"/>
            <consortium name="The Broad Institute Genome Sequencing Center for Infectious Disease"/>
            <person name="Wu L."/>
            <person name="Ma J."/>
        </authorList>
    </citation>
    <scope>NUCLEOTIDE SEQUENCE [LARGE SCALE GENOMIC DNA]</scope>
    <source>
        <strain evidence="3">JCM 17939</strain>
    </source>
</reference>
<proteinExistence type="predicted"/>
<dbReference type="PROSITE" id="PS51257">
    <property type="entry name" value="PROKAR_LIPOPROTEIN"/>
    <property type="match status" value="1"/>
</dbReference>